<dbReference type="Proteomes" id="UP000015106">
    <property type="component" value="Chromosome 5"/>
</dbReference>
<proteinExistence type="predicted"/>
<protein>
    <submittedName>
        <fullName evidence="1">Uncharacterized protein</fullName>
    </submittedName>
</protein>
<reference evidence="1" key="2">
    <citation type="submission" date="2018-03" db="EMBL/GenBank/DDBJ databases">
        <title>The Triticum urartu genome reveals the dynamic nature of wheat genome evolution.</title>
        <authorList>
            <person name="Ling H."/>
            <person name="Ma B."/>
            <person name="Shi X."/>
            <person name="Liu H."/>
            <person name="Dong L."/>
            <person name="Sun H."/>
            <person name="Cao Y."/>
            <person name="Gao Q."/>
            <person name="Zheng S."/>
            <person name="Li Y."/>
            <person name="Yu Y."/>
            <person name="Du H."/>
            <person name="Qi M."/>
            <person name="Li Y."/>
            <person name="Yu H."/>
            <person name="Cui Y."/>
            <person name="Wang N."/>
            <person name="Chen C."/>
            <person name="Wu H."/>
            <person name="Zhao Y."/>
            <person name="Zhang J."/>
            <person name="Li Y."/>
            <person name="Zhou W."/>
            <person name="Zhang B."/>
            <person name="Hu W."/>
            <person name="Eijk M."/>
            <person name="Tang J."/>
            <person name="Witsenboer H."/>
            <person name="Zhao S."/>
            <person name="Li Z."/>
            <person name="Zhang A."/>
            <person name="Wang D."/>
            <person name="Liang C."/>
        </authorList>
    </citation>
    <scope>NUCLEOTIDE SEQUENCE [LARGE SCALE GENOMIC DNA]</scope>
    <source>
        <strain evidence="1">cv. G1812</strain>
    </source>
</reference>
<dbReference type="Gramene" id="TuG1812G0500001849.01.T02">
    <property type="protein sequence ID" value="TuG1812G0500001849.01.T02.cds432348"/>
    <property type="gene ID" value="TuG1812G0500001849.01"/>
</dbReference>
<evidence type="ECO:0000313" key="2">
    <source>
        <dbReference type="Proteomes" id="UP000015106"/>
    </source>
</evidence>
<sequence length="34" mass="3890">MKDLVLDRFVLVGADSKYIFTYGTSRCALAKLFF</sequence>
<name>A0A8R7UGX0_TRIUA</name>
<dbReference type="AlphaFoldDB" id="A0A8R7UGX0"/>
<reference evidence="1" key="3">
    <citation type="submission" date="2022-06" db="UniProtKB">
        <authorList>
            <consortium name="EnsemblPlants"/>
        </authorList>
    </citation>
    <scope>IDENTIFICATION</scope>
</reference>
<dbReference type="EnsemblPlants" id="TuG1812G0500001849.01.T02">
    <property type="protein sequence ID" value="TuG1812G0500001849.01.T02.cds432348"/>
    <property type="gene ID" value="TuG1812G0500001849.01"/>
</dbReference>
<organism evidence="1 2">
    <name type="scientific">Triticum urartu</name>
    <name type="common">Red wild einkorn</name>
    <name type="synonym">Crithodium urartu</name>
    <dbReference type="NCBI Taxonomy" id="4572"/>
    <lineage>
        <taxon>Eukaryota</taxon>
        <taxon>Viridiplantae</taxon>
        <taxon>Streptophyta</taxon>
        <taxon>Embryophyta</taxon>
        <taxon>Tracheophyta</taxon>
        <taxon>Spermatophyta</taxon>
        <taxon>Magnoliopsida</taxon>
        <taxon>Liliopsida</taxon>
        <taxon>Poales</taxon>
        <taxon>Poaceae</taxon>
        <taxon>BOP clade</taxon>
        <taxon>Pooideae</taxon>
        <taxon>Triticodae</taxon>
        <taxon>Triticeae</taxon>
        <taxon>Triticinae</taxon>
        <taxon>Triticum</taxon>
    </lineage>
</organism>
<reference evidence="2" key="1">
    <citation type="journal article" date="2013" name="Nature">
        <title>Draft genome of the wheat A-genome progenitor Triticum urartu.</title>
        <authorList>
            <person name="Ling H.Q."/>
            <person name="Zhao S."/>
            <person name="Liu D."/>
            <person name="Wang J."/>
            <person name="Sun H."/>
            <person name="Zhang C."/>
            <person name="Fan H."/>
            <person name="Li D."/>
            <person name="Dong L."/>
            <person name="Tao Y."/>
            <person name="Gao C."/>
            <person name="Wu H."/>
            <person name="Li Y."/>
            <person name="Cui Y."/>
            <person name="Guo X."/>
            <person name="Zheng S."/>
            <person name="Wang B."/>
            <person name="Yu K."/>
            <person name="Liang Q."/>
            <person name="Yang W."/>
            <person name="Lou X."/>
            <person name="Chen J."/>
            <person name="Feng M."/>
            <person name="Jian J."/>
            <person name="Zhang X."/>
            <person name="Luo G."/>
            <person name="Jiang Y."/>
            <person name="Liu J."/>
            <person name="Wang Z."/>
            <person name="Sha Y."/>
            <person name="Zhang B."/>
            <person name="Wu H."/>
            <person name="Tang D."/>
            <person name="Shen Q."/>
            <person name="Xue P."/>
            <person name="Zou S."/>
            <person name="Wang X."/>
            <person name="Liu X."/>
            <person name="Wang F."/>
            <person name="Yang Y."/>
            <person name="An X."/>
            <person name="Dong Z."/>
            <person name="Zhang K."/>
            <person name="Zhang X."/>
            <person name="Luo M.C."/>
            <person name="Dvorak J."/>
            <person name="Tong Y."/>
            <person name="Wang J."/>
            <person name="Yang H."/>
            <person name="Li Z."/>
            <person name="Wang D."/>
            <person name="Zhang A."/>
            <person name="Wang J."/>
        </authorList>
    </citation>
    <scope>NUCLEOTIDE SEQUENCE</scope>
    <source>
        <strain evidence="2">cv. G1812</strain>
    </source>
</reference>
<accession>A0A8R7UGX0</accession>
<evidence type="ECO:0000313" key="1">
    <source>
        <dbReference type="EnsemblPlants" id="TuG1812G0500001849.01.T02.cds432348"/>
    </source>
</evidence>
<keyword evidence="2" id="KW-1185">Reference proteome</keyword>